<gene>
    <name evidence="1" type="ORF">K529_020945</name>
</gene>
<evidence type="ECO:0000313" key="1">
    <source>
        <dbReference type="EMBL" id="ANP43228.1"/>
    </source>
</evidence>
<organism evidence="1 2">
    <name type="scientific">Tritonibacter mobilis F1926</name>
    <dbReference type="NCBI Taxonomy" id="1265309"/>
    <lineage>
        <taxon>Bacteria</taxon>
        <taxon>Pseudomonadati</taxon>
        <taxon>Pseudomonadota</taxon>
        <taxon>Alphaproteobacteria</taxon>
        <taxon>Rhodobacterales</taxon>
        <taxon>Paracoccaceae</taxon>
        <taxon>Tritonibacter</taxon>
    </lineage>
</organism>
<dbReference type="AlphaFoldDB" id="A0A1B1A9N6"/>
<dbReference type="Proteomes" id="UP000013243">
    <property type="component" value="Plasmid unnamed1"/>
</dbReference>
<dbReference type="OrthoDB" id="9807329at2"/>
<protein>
    <submittedName>
        <fullName evidence="1">Uncharacterized protein</fullName>
    </submittedName>
</protein>
<proteinExistence type="predicted"/>
<keyword evidence="1" id="KW-0614">Plasmid</keyword>
<dbReference type="KEGG" id="rmb:K529_020945"/>
<dbReference type="EMBL" id="CP015231">
    <property type="protein sequence ID" value="ANP43228.1"/>
    <property type="molecule type" value="Genomic_DNA"/>
</dbReference>
<dbReference type="GeneID" id="28252358"/>
<name>A0A1B1A9N6_9RHOB</name>
<evidence type="ECO:0000313" key="2">
    <source>
        <dbReference type="Proteomes" id="UP000013243"/>
    </source>
</evidence>
<accession>A0A1B1A9N6</accession>
<dbReference type="RefSeq" id="WP_046002308.1">
    <property type="nucleotide sequence ID" value="NZ_CP015231.1"/>
</dbReference>
<reference evidence="1 2" key="1">
    <citation type="journal article" date="2016" name="ISME J.">
        <title>Global occurrence and heterogeneity of the Roseobacter-clade species Ruegeria mobilis.</title>
        <authorList>
            <person name="Sonnenschein E."/>
            <person name="Gram L."/>
        </authorList>
    </citation>
    <scope>NUCLEOTIDE SEQUENCE [LARGE SCALE GENOMIC DNA]</scope>
    <source>
        <strain evidence="1 2">F1926</strain>
        <plasmid evidence="1 2">unnamed1</plasmid>
    </source>
</reference>
<sequence length="143" mass="15716">MNIDRLSTLADWLEDGAPGVAFNMFTFRYTIGTVLGPEGDPCDAPMIKRQVAAKGLSLSDICCGLDGATVQLFLPEYPVYQSQNHQQLQDLALNLLGLPRMHKGPRWDCGHDLFDPSHAPPDCSPEQAAKAVRRLIAGQDPWL</sequence>
<geneLocation type="plasmid" evidence="1 2">
    <name>unnamed1</name>
</geneLocation>